<dbReference type="Proteomes" id="UP000291121">
    <property type="component" value="Chromosome"/>
</dbReference>
<feature type="binding site" evidence="4">
    <location>
        <position position="97"/>
    </location>
    <ligand>
        <name>Zn(2+)</name>
        <dbReference type="ChEBI" id="CHEBI:29105"/>
    </ligand>
</feature>
<dbReference type="GO" id="GO:0004089">
    <property type="term" value="F:carbonate dehydratase activity"/>
    <property type="evidence" value="ECO:0007669"/>
    <property type="project" value="InterPro"/>
</dbReference>
<reference evidence="5 6" key="1">
    <citation type="submission" date="2017-11" db="EMBL/GenBank/DDBJ databases">
        <title>Genome sequence of Pseudomonas arsenicoxydans ACM1.</title>
        <authorList>
            <person name="Nascimento F.X."/>
        </authorList>
    </citation>
    <scope>NUCLEOTIDE SEQUENCE [LARGE SCALE GENOMIC DNA]</scope>
    <source>
        <strain evidence="5 6">ACM1</strain>
    </source>
</reference>
<evidence type="ECO:0000256" key="2">
    <source>
        <dbReference type="ARBA" id="ARBA00022723"/>
    </source>
</evidence>
<sequence>MDFLQTLIQRNSEFATTGFHPDLKIIPSQKTLILGCVDPRVDPMDVLKLAPGEAAVIRNVGGRVNPALFETMAILGTVSRVGGAAVGLGWNLIVLHHTDCGISGCYHHAPALLAKHMGVSEDDLAALQIDDPYKAVGVDVAALKANPNLPGGFTVTGLVYDVATGRIDTVVPASQLRPE</sequence>
<dbReference type="InterPro" id="IPR001765">
    <property type="entry name" value="Carbonic_anhydrase"/>
</dbReference>
<feature type="binding site" evidence="4">
    <location>
        <position position="100"/>
    </location>
    <ligand>
        <name>Zn(2+)</name>
        <dbReference type="ChEBI" id="CHEBI:29105"/>
    </ligand>
</feature>
<gene>
    <name evidence="5" type="ORF">CUN61_21805</name>
</gene>
<keyword evidence="3 4" id="KW-0862">Zinc</keyword>
<evidence type="ECO:0000256" key="3">
    <source>
        <dbReference type="ARBA" id="ARBA00022833"/>
    </source>
</evidence>
<dbReference type="EMBL" id="CP024767">
    <property type="protein sequence ID" value="QAY86427.1"/>
    <property type="molecule type" value="Genomic_DNA"/>
</dbReference>
<dbReference type="SUPFAM" id="SSF53056">
    <property type="entry name" value="beta-carbonic anhydrase, cab"/>
    <property type="match status" value="1"/>
</dbReference>
<dbReference type="AlphaFoldDB" id="A0A4P6G5R3"/>
<comment type="similarity">
    <text evidence="1">Belongs to the beta-class carbonic anhydrase family.</text>
</comment>
<organism evidence="5 6">
    <name type="scientific">Pseudomonas arsenicoxydans</name>
    <dbReference type="NCBI Taxonomy" id="702115"/>
    <lineage>
        <taxon>Bacteria</taxon>
        <taxon>Pseudomonadati</taxon>
        <taxon>Pseudomonadota</taxon>
        <taxon>Gammaproteobacteria</taxon>
        <taxon>Pseudomonadales</taxon>
        <taxon>Pseudomonadaceae</taxon>
        <taxon>Pseudomonas</taxon>
    </lineage>
</organism>
<evidence type="ECO:0000313" key="5">
    <source>
        <dbReference type="EMBL" id="QAY86427.1"/>
    </source>
</evidence>
<feature type="binding site" evidence="4">
    <location>
        <position position="36"/>
    </location>
    <ligand>
        <name>Zn(2+)</name>
        <dbReference type="ChEBI" id="CHEBI:29105"/>
    </ligand>
</feature>
<dbReference type="GO" id="GO:0008270">
    <property type="term" value="F:zinc ion binding"/>
    <property type="evidence" value="ECO:0007669"/>
    <property type="project" value="InterPro"/>
</dbReference>
<dbReference type="InterPro" id="IPR036874">
    <property type="entry name" value="Carbonic_anhydrase_sf"/>
</dbReference>
<keyword evidence="2 4" id="KW-0479">Metal-binding</keyword>
<dbReference type="SMART" id="SM00947">
    <property type="entry name" value="Pro_CA"/>
    <property type="match status" value="1"/>
</dbReference>
<name>A0A4P6G5R3_9PSED</name>
<feature type="binding site" evidence="4">
    <location>
        <position position="38"/>
    </location>
    <ligand>
        <name>Zn(2+)</name>
        <dbReference type="ChEBI" id="CHEBI:29105"/>
    </ligand>
</feature>
<protein>
    <submittedName>
        <fullName evidence="5">Carbonic anhydrase</fullName>
    </submittedName>
</protein>
<dbReference type="RefSeq" id="WP_208668484.1">
    <property type="nucleotide sequence ID" value="NZ_CP024767.1"/>
</dbReference>
<proteinExistence type="inferred from homology"/>
<accession>A0A4P6G5R3</accession>
<keyword evidence="6" id="KW-1185">Reference proteome</keyword>
<evidence type="ECO:0000256" key="1">
    <source>
        <dbReference type="ARBA" id="ARBA00006217"/>
    </source>
</evidence>
<comment type="cofactor">
    <cofactor evidence="4">
        <name>Zn(2+)</name>
        <dbReference type="ChEBI" id="CHEBI:29105"/>
    </cofactor>
    <text evidence="4">Binds 1 zinc ion per subunit.</text>
</comment>
<evidence type="ECO:0000313" key="6">
    <source>
        <dbReference type="Proteomes" id="UP000291121"/>
    </source>
</evidence>
<evidence type="ECO:0000256" key="4">
    <source>
        <dbReference type="PIRSR" id="PIRSR601765-1"/>
    </source>
</evidence>
<dbReference type="Pfam" id="PF00484">
    <property type="entry name" value="Pro_CA"/>
    <property type="match status" value="1"/>
</dbReference>
<dbReference type="PANTHER" id="PTHR43175:SF3">
    <property type="entry name" value="CARBON DISULFIDE HYDROLASE"/>
    <property type="match status" value="1"/>
</dbReference>
<dbReference type="Gene3D" id="3.40.1050.10">
    <property type="entry name" value="Carbonic anhydrase"/>
    <property type="match status" value="1"/>
</dbReference>
<dbReference type="PANTHER" id="PTHR43175">
    <property type="entry name" value="CARBONIC ANHYDRASE"/>
    <property type="match status" value="1"/>
</dbReference>